<name>A0AAJ8BXQ6_ASPNG</name>
<organism evidence="2">
    <name type="scientific">Aspergillus niger</name>
    <dbReference type="NCBI Taxonomy" id="5061"/>
    <lineage>
        <taxon>Eukaryota</taxon>
        <taxon>Fungi</taxon>
        <taxon>Dikarya</taxon>
        <taxon>Ascomycota</taxon>
        <taxon>Pezizomycotina</taxon>
        <taxon>Eurotiomycetes</taxon>
        <taxon>Eurotiomycetidae</taxon>
        <taxon>Eurotiales</taxon>
        <taxon>Aspergillaceae</taxon>
        <taxon>Aspergillus</taxon>
        <taxon>Aspergillus subgen. Circumdati</taxon>
    </lineage>
</organism>
<feature type="compositionally biased region" description="Basic and acidic residues" evidence="1">
    <location>
        <begin position="75"/>
        <end position="84"/>
    </location>
</feature>
<dbReference type="VEuPathDB" id="FungiDB:An08g10630"/>
<reference evidence="2" key="2">
    <citation type="submission" date="2025-08" db="UniProtKB">
        <authorList>
            <consortium name="RefSeq"/>
        </authorList>
    </citation>
    <scope>IDENTIFICATION</scope>
</reference>
<dbReference type="RefSeq" id="XP_059604170.1">
    <property type="nucleotide sequence ID" value="XM_059749381.1"/>
</dbReference>
<feature type="region of interest" description="Disordered" evidence="1">
    <location>
        <begin position="1"/>
        <end position="158"/>
    </location>
</feature>
<gene>
    <name evidence="2" type="ORF">An08g10630</name>
</gene>
<dbReference type="KEGG" id="ang:An08g10630"/>
<reference evidence="2" key="1">
    <citation type="submission" date="2025-02" db="EMBL/GenBank/DDBJ databases">
        <authorList>
            <consortium name="NCBI Genome Project"/>
        </authorList>
    </citation>
    <scope>NUCLEOTIDE SEQUENCE</scope>
</reference>
<dbReference type="GeneID" id="84591827"/>
<sequence>MAGALPVEGSQSARTRIPDASVVRIIRLKRPKTSARKREEHAPEEAKGSGGGEDEGEFAQGADKIAEMVLFSGVDETRSHGEVGDDKEEEDQEAADTHGPAEVEEVEESSEHDGEDDAAETGAGGGDAQGKGAATAEPGADGVDAGVEERAGTNGAADALGQEELVVFGGNGGHHYAKDVEDSAG</sequence>
<feature type="compositionally biased region" description="Acidic residues" evidence="1">
    <location>
        <begin position="85"/>
        <end position="94"/>
    </location>
</feature>
<feature type="compositionally biased region" description="Basic residues" evidence="1">
    <location>
        <begin position="26"/>
        <end position="35"/>
    </location>
</feature>
<protein>
    <submittedName>
        <fullName evidence="2">Uncharacterized protein</fullName>
    </submittedName>
</protein>
<feature type="compositionally biased region" description="Basic and acidic residues" evidence="1">
    <location>
        <begin position="36"/>
        <end position="47"/>
    </location>
</feature>
<proteinExistence type="predicted"/>
<dbReference type="AlphaFoldDB" id="A0AAJ8BXQ6"/>
<feature type="compositionally biased region" description="Acidic residues" evidence="1">
    <location>
        <begin position="102"/>
        <end position="119"/>
    </location>
</feature>
<evidence type="ECO:0000256" key="1">
    <source>
        <dbReference type="SAM" id="MobiDB-lite"/>
    </source>
</evidence>
<evidence type="ECO:0000313" key="2">
    <source>
        <dbReference type="RefSeq" id="XP_059604170.1"/>
    </source>
</evidence>
<accession>A0AAJ8BXQ6</accession>